<dbReference type="HOGENOM" id="CLU_1779562_0_0_1"/>
<reference evidence="2" key="1">
    <citation type="submission" date="2013-02" db="EMBL/GenBank/DDBJ databases">
        <authorList>
            <person name="Hughes D."/>
        </authorList>
    </citation>
    <scope>NUCLEOTIDE SEQUENCE</scope>
    <source>
        <strain>Durham</strain>
        <strain evidence="2">NC isolate 2 -- Noor lab</strain>
    </source>
</reference>
<dbReference type="Proteomes" id="UP000015102">
    <property type="component" value="Unassembled WGS sequence"/>
</dbReference>
<name>T1GW94_MEGSC</name>
<accession>T1GW94</accession>
<dbReference type="AlphaFoldDB" id="T1GW94"/>
<sequence>MRIVLICVDFKIYTNLSVPIDVNIALDTVEAVTFNVNGILEVDIKRYVMGEKIPGGTIDESCVLNGVMFTEDVSYTKMRSQIEEEFVNKICDDIIAVKPGIATAVRRLRKMDNLCLVRAYAAIVKRIAEEDVDLGAGLFEIKKIGD</sequence>
<organism evidence="1 2">
    <name type="scientific">Megaselia scalaris</name>
    <name type="common">Humpbacked fly</name>
    <name type="synonym">Phora scalaris</name>
    <dbReference type="NCBI Taxonomy" id="36166"/>
    <lineage>
        <taxon>Eukaryota</taxon>
        <taxon>Metazoa</taxon>
        <taxon>Ecdysozoa</taxon>
        <taxon>Arthropoda</taxon>
        <taxon>Hexapoda</taxon>
        <taxon>Insecta</taxon>
        <taxon>Pterygota</taxon>
        <taxon>Neoptera</taxon>
        <taxon>Endopterygota</taxon>
        <taxon>Diptera</taxon>
        <taxon>Brachycera</taxon>
        <taxon>Muscomorpha</taxon>
        <taxon>Platypezoidea</taxon>
        <taxon>Phoridae</taxon>
        <taxon>Megaseliini</taxon>
        <taxon>Megaselia</taxon>
    </lineage>
</organism>
<proteinExistence type="predicted"/>
<keyword evidence="2" id="KW-1185">Reference proteome</keyword>
<evidence type="ECO:0000313" key="2">
    <source>
        <dbReference type="Proteomes" id="UP000015102"/>
    </source>
</evidence>
<dbReference type="EMBL" id="CAQQ02039821">
    <property type="status" value="NOT_ANNOTATED_CDS"/>
    <property type="molecule type" value="Genomic_DNA"/>
</dbReference>
<reference evidence="1" key="2">
    <citation type="submission" date="2015-06" db="UniProtKB">
        <authorList>
            <consortium name="EnsemblMetazoa"/>
        </authorList>
    </citation>
    <scope>IDENTIFICATION</scope>
</reference>
<dbReference type="Gene3D" id="3.30.260.10">
    <property type="entry name" value="TCP-1-like chaperonin intermediate domain"/>
    <property type="match status" value="1"/>
</dbReference>
<dbReference type="EMBL" id="CAQQ02039822">
    <property type="status" value="NOT_ANNOTATED_CDS"/>
    <property type="molecule type" value="Genomic_DNA"/>
</dbReference>
<protein>
    <submittedName>
        <fullName evidence="1">Uncharacterized protein</fullName>
    </submittedName>
</protein>
<dbReference type="EnsemblMetazoa" id="MESCA008066-RA">
    <property type="protein sequence ID" value="MESCA008066-PA"/>
    <property type="gene ID" value="MESCA008066"/>
</dbReference>
<evidence type="ECO:0000313" key="1">
    <source>
        <dbReference type="EnsemblMetazoa" id="MESCA008066-PA"/>
    </source>
</evidence>
<dbReference type="InterPro" id="IPR027410">
    <property type="entry name" value="TCP-1-like_intermed_sf"/>
</dbReference>
<dbReference type="STRING" id="36166.T1GW94"/>